<feature type="domain" description="POTRA" evidence="12">
    <location>
        <begin position="217"/>
        <end position="277"/>
    </location>
</feature>
<keyword evidence="8" id="KW-0998">Cell outer membrane</keyword>
<dbReference type="Gene3D" id="3.10.20.310">
    <property type="entry name" value="membrane protein fhac"/>
    <property type="match status" value="3"/>
</dbReference>
<keyword evidence="4" id="KW-1134">Transmembrane beta strand</keyword>
<dbReference type="InterPro" id="IPR010827">
    <property type="entry name" value="BamA/TamA_POTRA"/>
</dbReference>
<evidence type="ECO:0000259" key="11">
    <source>
        <dbReference type="Pfam" id="PF01103"/>
    </source>
</evidence>
<comment type="similarity">
    <text evidence="2">Belongs to the TamA family.</text>
</comment>
<dbReference type="Proteomes" id="UP001296776">
    <property type="component" value="Unassembled WGS sequence"/>
</dbReference>
<name>A0AAJ0X9D3_9GAMM</name>
<evidence type="ECO:0000256" key="4">
    <source>
        <dbReference type="ARBA" id="ARBA00022452"/>
    </source>
</evidence>
<evidence type="ECO:0000256" key="10">
    <source>
        <dbReference type="ARBA" id="ARBA00093548"/>
    </source>
</evidence>
<dbReference type="AlphaFoldDB" id="A0AAJ0X9D3"/>
<evidence type="ECO:0000256" key="2">
    <source>
        <dbReference type="ARBA" id="ARBA00010248"/>
    </source>
</evidence>
<keyword evidence="15" id="KW-1185">Reference proteome</keyword>
<dbReference type="Pfam" id="PF07244">
    <property type="entry name" value="POTRA"/>
    <property type="match status" value="1"/>
</dbReference>
<dbReference type="PANTHER" id="PTHR12815:SF47">
    <property type="entry name" value="TRANSLOCATION AND ASSEMBLY MODULE SUBUNIT TAMA"/>
    <property type="match status" value="1"/>
</dbReference>
<evidence type="ECO:0000256" key="6">
    <source>
        <dbReference type="ARBA" id="ARBA00022729"/>
    </source>
</evidence>
<keyword evidence="7" id="KW-0472">Membrane</keyword>
<comment type="subunit">
    <text evidence="10">Interacts with TamB to form the translocation and assembly module (TAM).</text>
</comment>
<evidence type="ECO:0000256" key="3">
    <source>
        <dbReference type="ARBA" id="ARBA00015419"/>
    </source>
</evidence>
<comment type="subcellular location">
    <subcellularLocation>
        <location evidence="1">Cell outer membrane</location>
    </subcellularLocation>
</comment>
<dbReference type="Gene3D" id="2.40.160.50">
    <property type="entry name" value="membrane protein fhac: a member of the omp85/tpsb transporter family"/>
    <property type="match status" value="1"/>
</dbReference>
<dbReference type="InterPro" id="IPR000184">
    <property type="entry name" value="Bac_surfAg_D15"/>
</dbReference>
<evidence type="ECO:0000256" key="8">
    <source>
        <dbReference type="ARBA" id="ARBA00023237"/>
    </source>
</evidence>
<dbReference type="PANTHER" id="PTHR12815">
    <property type="entry name" value="SORTING AND ASSEMBLY MACHINERY SAMM50 PROTEIN FAMILY MEMBER"/>
    <property type="match status" value="1"/>
</dbReference>
<gene>
    <name evidence="14" type="ORF">CKO40_05135</name>
</gene>
<proteinExistence type="inferred from homology"/>
<dbReference type="GO" id="GO:0009279">
    <property type="term" value="C:cell outer membrane"/>
    <property type="evidence" value="ECO:0007669"/>
    <property type="project" value="UniProtKB-SubCell"/>
</dbReference>
<evidence type="ECO:0000259" key="13">
    <source>
        <dbReference type="Pfam" id="PF17243"/>
    </source>
</evidence>
<feature type="domain" description="Bacterial surface antigen (D15)" evidence="11">
    <location>
        <begin position="382"/>
        <end position="602"/>
    </location>
</feature>
<dbReference type="Pfam" id="PF01103">
    <property type="entry name" value="Omp85"/>
    <property type="match status" value="1"/>
</dbReference>
<evidence type="ECO:0000256" key="1">
    <source>
        <dbReference type="ARBA" id="ARBA00004442"/>
    </source>
</evidence>
<dbReference type="InterPro" id="IPR035243">
    <property type="entry name" value="TamA_POTRA_Dom_1"/>
</dbReference>
<reference evidence="14" key="2">
    <citation type="journal article" date="2020" name="Microorganisms">
        <title>Osmotic Adaptation and Compatible Solute Biosynthesis of Phototrophic Bacteria as Revealed from Genome Analyses.</title>
        <authorList>
            <person name="Imhoff J.F."/>
            <person name="Rahn T."/>
            <person name="Kunzel S."/>
            <person name="Keller A."/>
            <person name="Neulinger S.C."/>
        </authorList>
    </citation>
    <scope>NUCLEOTIDE SEQUENCE</scope>
    <source>
        <strain evidence="14">DSM 11080</strain>
    </source>
</reference>
<sequence length="605" mass="68651">MSPARRRPDLAEALRLSSLVLTPLWRWAWLGWLAFCWMLPVTAFALDLEVEVDGLEGRERDNVLALLALYQEREDASITPARLRALYRQAPAQIREALAPFGLYRVEVESTLNEPAAADRTWVARFEVDPGPPVEIGRIDYRITGSGADNPRFPERFPMQVGDALIHSEYEKAKSRIIRIASEEGYIFADLTRHRVLIDPVAYEAIVEFHLETGEQYYLGEVRFDQDLLADSFLQKYVNFEPGVVYNPERLLGLQGRLIATEYYENVEIQPLRDQAGPDRQVPIEVIASRNKANVYRVGIGYGTDVGPRFSLDYRRRYIGRYGHHAKAELEISQLEQSLVGEYRIPFRNPVRDYLLIRPEVYFFDTASRQGDLFKLGLAQSVENRYGWRRIIGLDYRYEDYSVAGDEDDSFNGVVPHISWSKVEADDPINTRNGYRAKMNLQGTAEDLLSDSNWLSAKLDYKLIKSLGQNMRFIGRTELGAIWASSVRDVPASQRFFAGGDNSIRGWDFDVLGPNDPADNETIGGRYIAVGSLELEHRLVGNWAGAVFTDFGNAFDPDFEDEWEQSVGLGVRYSTPIGPVRVDVAYALTKDPTGFRLHLSLGPDL</sequence>
<dbReference type="Pfam" id="PF17243">
    <property type="entry name" value="POTRA_TamA_1"/>
    <property type="match status" value="1"/>
</dbReference>
<evidence type="ECO:0000256" key="5">
    <source>
        <dbReference type="ARBA" id="ARBA00022692"/>
    </source>
</evidence>
<dbReference type="EMBL" id="NRSJ01000006">
    <property type="protein sequence ID" value="MBK1703940.1"/>
    <property type="molecule type" value="Genomic_DNA"/>
</dbReference>
<evidence type="ECO:0000313" key="15">
    <source>
        <dbReference type="Proteomes" id="UP001296776"/>
    </source>
</evidence>
<accession>A0AAJ0X9D3</accession>
<evidence type="ECO:0000313" key="14">
    <source>
        <dbReference type="EMBL" id="MBK1703940.1"/>
    </source>
</evidence>
<reference evidence="14" key="1">
    <citation type="submission" date="2017-08" db="EMBL/GenBank/DDBJ databases">
        <authorList>
            <person name="Imhoff J.F."/>
            <person name="Rahn T."/>
            <person name="Kuenzel S."/>
            <person name="Neulinger S.C."/>
        </authorList>
    </citation>
    <scope>NUCLEOTIDE SEQUENCE</scope>
    <source>
        <strain evidence="14">DSM 11080</strain>
    </source>
</reference>
<dbReference type="InterPro" id="IPR039910">
    <property type="entry name" value="D15-like"/>
</dbReference>
<evidence type="ECO:0000256" key="7">
    <source>
        <dbReference type="ARBA" id="ARBA00023136"/>
    </source>
</evidence>
<evidence type="ECO:0000259" key="12">
    <source>
        <dbReference type="Pfam" id="PF07244"/>
    </source>
</evidence>
<comment type="caution">
    <text evidence="14">The sequence shown here is derived from an EMBL/GenBank/DDBJ whole genome shotgun (WGS) entry which is preliminary data.</text>
</comment>
<feature type="domain" description="TamA POTRA" evidence="13">
    <location>
        <begin position="49"/>
        <end position="130"/>
    </location>
</feature>
<keyword evidence="5" id="KW-0812">Transmembrane</keyword>
<dbReference type="RefSeq" id="WP_200345114.1">
    <property type="nucleotide sequence ID" value="NZ_NRSJ01000006.1"/>
</dbReference>
<keyword evidence="6" id="KW-0732">Signal</keyword>
<evidence type="ECO:0000256" key="9">
    <source>
        <dbReference type="ARBA" id="ARBA00033063"/>
    </source>
</evidence>
<protein>
    <recommendedName>
        <fullName evidence="3">Translocation and assembly module subunit TamA</fullName>
    </recommendedName>
    <alternativeName>
        <fullName evidence="9">Autotransporter assembly factor TamA</fullName>
    </alternativeName>
</protein>
<organism evidence="14 15">
    <name type="scientific">Halochromatium glycolicum</name>
    <dbReference type="NCBI Taxonomy" id="85075"/>
    <lineage>
        <taxon>Bacteria</taxon>
        <taxon>Pseudomonadati</taxon>
        <taxon>Pseudomonadota</taxon>
        <taxon>Gammaproteobacteria</taxon>
        <taxon>Chromatiales</taxon>
        <taxon>Chromatiaceae</taxon>
        <taxon>Halochromatium</taxon>
    </lineage>
</organism>